<keyword evidence="8" id="KW-0498">Mitosis</keyword>
<feature type="compositionally biased region" description="Polar residues" evidence="16">
    <location>
        <begin position="46"/>
        <end position="55"/>
    </location>
</feature>
<evidence type="ECO:0000256" key="3">
    <source>
        <dbReference type="ARBA" id="ARBA00010809"/>
    </source>
</evidence>
<dbReference type="InterPro" id="IPR036465">
    <property type="entry name" value="vWFA_dom_sf"/>
</dbReference>
<sequence length="338" mass="38365">MENNKLTKIHNNEDSAGDSDEDVGEEIMEESENGVDVKSSPLLGKNRNQANNVELSRSSSSVSLISSSQADDAIRSNCQPEEVAKSDESEVPLEEVEKVIKRNLPSMNVPEKIILCLDISQDPDFNPFKLGDGSKHTPLSMAKRVAEIFIKSKNIINPKHEFALIIMESDTILWLRDFTSEPCDIISVIEDINEAPQSDTFDLTCLFDVIKSHVKLPVVDDPILVPPPYVVRTILLYSRSYCLPEFKLGRDTFEYLLSSQYFTLDILYIHEEPSEKNKCEEIFKVLDALDEKGLSYIFDVPRNATKLHHDMAKLLAHPLQRPLQKFARYKLELPQESQ</sequence>
<proteinExistence type="inferred from homology"/>
<evidence type="ECO:0000256" key="2">
    <source>
        <dbReference type="ARBA" id="ARBA00004496"/>
    </source>
</evidence>
<dbReference type="CDD" id="cd21502">
    <property type="entry name" value="vWA_BABAM1"/>
    <property type="match status" value="1"/>
</dbReference>
<dbReference type="GO" id="GO:0051301">
    <property type="term" value="P:cell division"/>
    <property type="evidence" value="ECO:0007669"/>
    <property type="project" value="UniProtKB-KW"/>
</dbReference>
<protein>
    <recommendedName>
        <fullName evidence="4">BRISC and BRCA1-A complex member 1</fullName>
    </recommendedName>
    <alternativeName>
        <fullName evidence="14">Mediator of RAP80 interactions and targeting subunit of 40 kDa</fullName>
    </alternativeName>
    <alternativeName>
        <fullName evidence="15">New component of the BRCA1-A complex</fullName>
    </alternativeName>
</protein>
<dbReference type="GO" id="GO:0006325">
    <property type="term" value="P:chromatin organization"/>
    <property type="evidence" value="ECO:0007669"/>
    <property type="project" value="UniProtKB-KW"/>
</dbReference>
<accession>A0AAN9VTI6</accession>
<organism evidence="17 18">
    <name type="scientific">Gryllus longicercus</name>
    <dbReference type="NCBI Taxonomy" id="2509291"/>
    <lineage>
        <taxon>Eukaryota</taxon>
        <taxon>Metazoa</taxon>
        <taxon>Ecdysozoa</taxon>
        <taxon>Arthropoda</taxon>
        <taxon>Hexapoda</taxon>
        <taxon>Insecta</taxon>
        <taxon>Pterygota</taxon>
        <taxon>Neoptera</taxon>
        <taxon>Polyneoptera</taxon>
        <taxon>Orthoptera</taxon>
        <taxon>Ensifera</taxon>
        <taxon>Gryllidea</taxon>
        <taxon>Grylloidea</taxon>
        <taxon>Gryllidae</taxon>
        <taxon>Gryllinae</taxon>
        <taxon>Gryllus</taxon>
    </lineage>
</organism>
<dbReference type="Proteomes" id="UP001378592">
    <property type="component" value="Unassembled WGS sequence"/>
</dbReference>
<keyword evidence="10" id="KW-0156">Chromatin regulator</keyword>
<dbReference type="GO" id="GO:0070531">
    <property type="term" value="C:BRCA1-A complex"/>
    <property type="evidence" value="ECO:0007669"/>
    <property type="project" value="InterPro"/>
</dbReference>
<dbReference type="GO" id="GO:0007095">
    <property type="term" value="P:mitotic G2 DNA damage checkpoint signaling"/>
    <property type="evidence" value="ECO:0007669"/>
    <property type="project" value="TreeGrafter"/>
</dbReference>
<evidence type="ECO:0000256" key="14">
    <source>
        <dbReference type="ARBA" id="ARBA00030984"/>
    </source>
</evidence>
<evidence type="ECO:0000256" key="10">
    <source>
        <dbReference type="ARBA" id="ARBA00022853"/>
    </source>
</evidence>
<dbReference type="GO" id="GO:0045739">
    <property type="term" value="P:positive regulation of DNA repair"/>
    <property type="evidence" value="ECO:0007669"/>
    <property type="project" value="InterPro"/>
</dbReference>
<evidence type="ECO:0000256" key="13">
    <source>
        <dbReference type="ARBA" id="ARBA00023306"/>
    </source>
</evidence>
<evidence type="ECO:0000256" key="9">
    <source>
        <dbReference type="ARBA" id="ARBA00022786"/>
    </source>
</evidence>
<dbReference type="PANTHER" id="PTHR15660">
    <property type="entry name" value="BRISC AND BRCA1-A COMPLEX MEMBER 1"/>
    <property type="match status" value="1"/>
</dbReference>
<keyword evidence="13" id="KW-0131">Cell cycle</keyword>
<reference evidence="17 18" key="1">
    <citation type="submission" date="2024-03" db="EMBL/GenBank/DDBJ databases">
        <title>The genome assembly and annotation of the cricket Gryllus longicercus Weissman &amp; Gray.</title>
        <authorList>
            <person name="Szrajer S."/>
            <person name="Gray D."/>
            <person name="Ylla G."/>
        </authorList>
    </citation>
    <scope>NUCLEOTIDE SEQUENCE [LARGE SCALE GENOMIC DNA]</scope>
    <source>
        <strain evidence="17">DAG 2021-001</strain>
        <tissue evidence="17">Whole body minus gut</tissue>
    </source>
</reference>
<evidence type="ECO:0000256" key="6">
    <source>
        <dbReference type="ARBA" id="ARBA00022618"/>
    </source>
</evidence>
<dbReference type="SUPFAM" id="SSF53300">
    <property type="entry name" value="vWA-like"/>
    <property type="match status" value="1"/>
</dbReference>
<evidence type="ECO:0000313" key="17">
    <source>
        <dbReference type="EMBL" id="KAK7868526.1"/>
    </source>
</evidence>
<keyword evidence="5" id="KW-0963">Cytoplasm</keyword>
<dbReference type="InterPro" id="IPR026126">
    <property type="entry name" value="BABAM1"/>
</dbReference>
<keyword evidence="6" id="KW-0132">Cell division</keyword>
<evidence type="ECO:0000256" key="11">
    <source>
        <dbReference type="ARBA" id="ARBA00023204"/>
    </source>
</evidence>
<comment type="similarity">
    <text evidence="3">Belongs to the BABAM1 family.</text>
</comment>
<feature type="region of interest" description="Disordered" evidence="16">
    <location>
        <begin position="1"/>
        <end position="90"/>
    </location>
</feature>
<keyword evidence="9" id="KW-0833">Ubl conjugation pathway</keyword>
<evidence type="ECO:0000256" key="15">
    <source>
        <dbReference type="ARBA" id="ARBA00031038"/>
    </source>
</evidence>
<feature type="compositionally biased region" description="Low complexity" evidence="16">
    <location>
        <begin position="56"/>
        <end position="68"/>
    </location>
</feature>
<gene>
    <name evidence="17" type="ORF">R5R35_004809</name>
</gene>
<keyword evidence="11" id="KW-0234">DNA repair</keyword>
<comment type="subcellular location">
    <subcellularLocation>
        <location evidence="2">Cytoplasm</location>
    </subcellularLocation>
    <subcellularLocation>
        <location evidence="1">Nucleus</location>
    </subcellularLocation>
</comment>
<keyword evidence="12" id="KW-0539">Nucleus</keyword>
<dbReference type="GO" id="GO:0070552">
    <property type="term" value="C:BRISC complex"/>
    <property type="evidence" value="ECO:0007669"/>
    <property type="project" value="InterPro"/>
</dbReference>
<evidence type="ECO:0000256" key="4">
    <source>
        <dbReference type="ARBA" id="ARBA00019437"/>
    </source>
</evidence>
<dbReference type="AlphaFoldDB" id="A0AAN9VTI6"/>
<dbReference type="EMBL" id="JAZDUA010000092">
    <property type="protein sequence ID" value="KAK7868526.1"/>
    <property type="molecule type" value="Genomic_DNA"/>
</dbReference>
<dbReference type="GO" id="GO:0006302">
    <property type="term" value="P:double-strand break repair"/>
    <property type="evidence" value="ECO:0007669"/>
    <property type="project" value="TreeGrafter"/>
</dbReference>
<keyword evidence="18" id="KW-1185">Reference proteome</keyword>
<evidence type="ECO:0000256" key="8">
    <source>
        <dbReference type="ARBA" id="ARBA00022776"/>
    </source>
</evidence>
<evidence type="ECO:0000256" key="7">
    <source>
        <dbReference type="ARBA" id="ARBA00022763"/>
    </source>
</evidence>
<feature type="compositionally biased region" description="Acidic residues" evidence="16">
    <location>
        <begin position="15"/>
        <end position="33"/>
    </location>
</feature>
<comment type="caution">
    <text evidence="17">The sequence shown here is derived from an EMBL/GenBank/DDBJ whole genome shotgun (WGS) entry which is preliminary data.</text>
</comment>
<evidence type="ECO:0000256" key="1">
    <source>
        <dbReference type="ARBA" id="ARBA00004123"/>
    </source>
</evidence>
<evidence type="ECO:0000313" key="18">
    <source>
        <dbReference type="Proteomes" id="UP001378592"/>
    </source>
</evidence>
<dbReference type="PANTHER" id="PTHR15660:SF1">
    <property type="entry name" value="BRISC AND BRCA1-A COMPLEX MEMBER 1"/>
    <property type="match status" value="1"/>
</dbReference>
<evidence type="ECO:0000256" key="5">
    <source>
        <dbReference type="ARBA" id="ARBA00022490"/>
    </source>
</evidence>
<name>A0AAN9VTI6_9ORTH</name>
<dbReference type="GO" id="GO:0005737">
    <property type="term" value="C:cytoplasm"/>
    <property type="evidence" value="ECO:0007669"/>
    <property type="project" value="UniProtKB-SubCell"/>
</dbReference>
<evidence type="ECO:0000256" key="12">
    <source>
        <dbReference type="ARBA" id="ARBA00023242"/>
    </source>
</evidence>
<dbReference type="GO" id="GO:0016604">
    <property type="term" value="C:nuclear body"/>
    <property type="evidence" value="ECO:0007669"/>
    <property type="project" value="TreeGrafter"/>
</dbReference>
<evidence type="ECO:0000256" key="16">
    <source>
        <dbReference type="SAM" id="MobiDB-lite"/>
    </source>
</evidence>
<keyword evidence="7" id="KW-0227">DNA damage</keyword>